<keyword evidence="3" id="KW-1185">Reference proteome</keyword>
<protein>
    <recommendedName>
        <fullName evidence="1">CxC2-like cysteine cluster KDZ transposase-associated domain-containing protein</fullName>
    </recommendedName>
</protein>
<sequence>VWNGRFFECTSLAAMGLKVYLGHTNCPMTKEPSLFTIIHTNGIHCVNVLLCGCGATIHPWYQLLCCSWYPATIHQPQTCMTFIVLNHFHLLTLQYKLSATHFITALVREMDN</sequence>
<proteinExistence type="predicted"/>
<comment type="caution">
    <text evidence="2">The sequence shown here is derived from an EMBL/GenBank/DDBJ whole genome shotgun (WGS) entry which is preliminary data.</text>
</comment>
<dbReference type="EMBL" id="MU129059">
    <property type="protein sequence ID" value="KAF9508423.1"/>
    <property type="molecule type" value="Genomic_DNA"/>
</dbReference>
<dbReference type="Pfam" id="PF18803">
    <property type="entry name" value="CxC2"/>
    <property type="match status" value="1"/>
</dbReference>
<feature type="domain" description="CxC2-like cysteine cluster KDZ transposase-associated" evidence="1">
    <location>
        <begin position="12"/>
        <end position="112"/>
    </location>
</feature>
<evidence type="ECO:0000313" key="3">
    <source>
        <dbReference type="Proteomes" id="UP000886523"/>
    </source>
</evidence>
<accession>A0A9P6AMA7</accession>
<dbReference type="AlphaFoldDB" id="A0A9P6AMA7"/>
<dbReference type="InterPro" id="IPR041457">
    <property type="entry name" value="CxC2_KDZ-assoc"/>
</dbReference>
<feature type="non-terminal residue" evidence="2">
    <location>
        <position position="112"/>
    </location>
</feature>
<dbReference type="OrthoDB" id="3004525at2759"/>
<evidence type="ECO:0000259" key="1">
    <source>
        <dbReference type="Pfam" id="PF18803"/>
    </source>
</evidence>
<reference evidence="2" key="1">
    <citation type="journal article" date="2020" name="Nat. Commun.">
        <title>Large-scale genome sequencing of mycorrhizal fungi provides insights into the early evolution of symbiotic traits.</title>
        <authorList>
            <person name="Miyauchi S."/>
            <person name="Kiss E."/>
            <person name="Kuo A."/>
            <person name="Drula E."/>
            <person name="Kohler A."/>
            <person name="Sanchez-Garcia M."/>
            <person name="Morin E."/>
            <person name="Andreopoulos B."/>
            <person name="Barry K.W."/>
            <person name="Bonito G."/>
            <person name="Buee M."/>
            <person name="Carver A."/>
            <person name="Chen C."/>
            <person name="Cichocki N."/>
            <person name="Clum A."/>
            <person name="Culley D."/>
            <person name="Crous P.W."/>
            <person name="Fauchery L."/>
            <person name="Girlanda M."/>
            <person name="Hayes R.D."/>
            <person name="Keri Z."/>
            <person name="LaButti K."/>
            <person name="Lipzen A."/>
            <person name="Lombard V."/>
            <person name="Magnuson J."/>
            <person name="Maillard F."/>
            <person name="Murat C."/>
            <person name="Nolan M."/>
            <person name="Ohm R.A."/>
            <person name="Pangilinan J."/>
            <person name="Pereira M.F."/>
            <person name="Perotto S."/>
            <person name="Peter M."/>
            <person name="Pfister S."/>
            <person name="Riley R."/>
            <person name="Sitrit Y."/>
            <person name="Stielow J.B."/>
            <person name="Szollosi G."/>
            <person name="Zifcakova L."/>
            <person name="Stursova M."/>
            <person name="Spatafora J.W."/>
            <person name="Tedersoo L."/>
            <person name="Vaario L.M."/>
            <person name="Yamada A."/>
            <person name="Yan M."/>
            <person name="Wang P."/>
            <person name="Xu J."/>
            <person name="Bruns T."/>
            <person name="Baldrian P."/>
            <person name="Vilgalys R."/>
            <person name="Dunand C."/>
            <person name="Henrissat B."/>
            <person name="Grigoriev I.V."/>
            <person name="Hibbett D."/>
            <person name="Nagy L.G."/>
            <person name="Martin F.M."/>
        </authorList>
    </citation>
    <scope>NUCLEOTIDE SEQUENCE</scope>
    <source>
        <strain evidence="2">UP504</strain>
    </source>
</reference>
<organism evidence="2 3">
    <name type="scientific">Hydnum rufescens UP504</name>
    <dbReference type="NCBI Taxonomy" id="1448309"/>
    <lineage>
        <taxon>Eukaryota</taxon>
        <taxon>Fungi</taxon>
        <taxon>Dikarya</taxon>
        <taxon>Basidiomycota</taxon>
        <taxon>Agaricomycotina</taxon>
        <taxon>Agaricomycetes</taxon>
        <taxon>Cantharellales</taxon>
        <taxon>Hydnaceae</taxon>
        <taxon>Hydnum</taxon>
    </lineage>
</organism>
<name>A0A9P6AMA7_9AGAM</name>
<dbReference type="Proteomes" id="UP000886523">
    <property type="component" value="Unassembled WGS sequence"/>
</dbReference>
<feature type="non-terminal residue" evidence="2">
    <location>
        <position position="1"/>
    </location>
</feature>
<evidence type="ECO:0000313" key="2">
    <source>
        <dbReference type="EMBL" id="KAF9508423.1"/>
    </source>
</evidence>
<gene>
    <name evidence="2" type="ORF">BS47DRAFT_1250484</name>
</gene>